<protein>
    <submittedName>
        <fullName evidence="1">Uncharacterized protein</fullName>
    </submittedName>
</protein>
<comment type="caution">
    <text evidence="1">The sequence shown here is derived from an EMBL/GenBank/DDBJ whole genome shotgun (WGS) entry which is preliminary data.</text>
</comment>
<evidence type="ECO:0000313" key="2">
    <source>
        <dbReference type="Proteomes" id="UP001060215"/>
    </source>
</evidence>
<evidence type="ECO:0000313" key="1">
    <source>
        <dbReference type="EMBL" id="KAI8004781.1"/>
    </source>
</evidence>
<gene>
    <name evidence="1" type="ORF">LOK49_LG08G02432</name>
</gene>
<proteinExistence type="predicted"/>
<organism evidence="1 2">
    <name type="scientific">Camellia lanceoleosa</name>
    <dbReference type="NCBI Taxonomy" id="1840588"/>
    <lineage>
        <taxon>Eukaryota</taxon>
        <taxon>Viridiplantae</taxon>
        <taxon>Streptophyta</taxon>
        <taxon>Embryophyta</taxon>
        <taxon>Tracheophyta</taxon>
        <taxon>Spermatophyta</taxon>
        <taxon>Magnoliopsida</taxon>
        <taxon>eudicotyledons</taxon>
        <taxon>Gunneridae</taxon>
        <taxon>Pentapetalae</taxon>
        <taxon>asterids</taxon>
        <taxon>Ericales</taxon>
        <taxon>Theaceae</taxon>
        <taxon>Camellia</taxon>
    </lineage>
</organism>
<dbReference type="EMBL" id="CM045766">
    <property type="protein sequence ID" value="KAI8004781.1"/>
    <property type="molecule type" value="Genomic_DNA"/>
</dbReference>
<dbReference type="Proteomes" id="UP001060215">
    <property type="component" value="Chromosome 9"/>
</dbReference>
<sequence length="128" mass="14806">MIKLLCGGTSIYKGAHKDDWIITLAKFAVTKHNEKQNVHLQFVRVLGASHTGASCILYHITLVATDARRRKIFHTVVWLQLWRNLMELLVWNPVNDALSAVGMKRGDLKLHEAVMFYMNQMKKDLYRI</sequence>
<accession>A0ACC0GYZ9</accession>
<name>A0ACC0GYZ9_9ERIC</name>
<reference evidence="1 2" key="1">
    <citation type="journal article" date="2022" name="Plant J.">
        <title>Chromosome-level genome of Camellia lanceoleosa provides a valuable resource for understanding genome evolution and self-incompatibility.</title>
        <authorList>
            <person name="Gong W."/>
            <person name="Xiao S."/>
            <person name="Wang L."/>
            <person name="Liao Z."/>
            <person name="Chang Y."/>
            <person name="Mo W."/>
            <person name="Hu G."/>
            <person name="Li W."/>
            <person name="Zhao G."/>
            <person name="Zhu H."/>
            <person name="Hu X."/>
            <person name="Ji K."/>
            <person name="Xiang X."/>
            <person name="Song Q."/>
            <person name="Yuan D."/>
            <person name="Jin S."/>
            <person name="Zhang L."/>
        </authorList>
    </citation>
    <scope>NUCLEOTIDE SEQUENCE [LARGE SCALE GENOMIC DNA]</scope>
    <source>
        <strain evidence="1">SQ_2022a</strain>
    </source>
</reference>
<keyword evidence="2" id="KW-1185">Reference proteome</keyword>